<feature type="chain" id="PRO_5017639146" evidence="4">
    <location>
        <begin position="20"/>
        <end position="744"/>
    </location>
</feature>
<evidence type="ECO:0000313" key="8">
    <source>
        <dbReference type="Proteomes" id="UP000262699"/>
    </source>
</evidence>
<gene>
    <name evidence="7" type="ORF">DEP91_00050</name>
</gene>
<dbReference type="GO" id="GO:0008239">
    <property type="term" value="F:dipeptidyl-peptidase activity"/>
    <property type="evidence" value="ECO:0007669"/>
    <property type="project" value="TreeGrafter"/>
</dbReference>
<evidence type="ECO:0000313" key="7">
    <source>
        <dbReference type="EMBL" id="HCB74570.1"/>
    </source>
</evidence>
<feature type="region of interest" description="Disordered" evidence="3">
    <location>
        <begin position="41"/>
        <end position="60"/>
    </location>
</feature>
<reference evidence="7 8" key="1">
    <citation type="journal article" date="2018" name="Nat. Biotechnol.">
        <title>A standardized bacterial taxonomy based on genome phylogeny substantially revises the tree of life.</title>
        <authorList>
            <person name="Parks D.H."/>
            <person name="Chuvochina M."/>
            <person name="Waite D.W."/>
            <person name="Rinke C."/>
            <person name="Skarshewski A."/>
            <person name="Chaumeil P.A."/>
            <person name="Hugenholtz P."/>
        </authorList>
    </citation>
    <scope>NUCLEOTIDE SEQUENCE [LARGE SCALE GENOMIC DNA]</scope>
    <source>
        <strain evidence="7">UBA9015</strain>
    </source>
</reference>
<dbReference type="Gene3D" id="3.40.50.1820">
    <property type="entry name" value="alpha/beta hydrolase"/>
    <property type="match status" value="1"/>
</dbReference>
<keyword evidence="1" id="KW-0645">Protease</keyword>
<dbReference type="Pfam" id="PF00930">
    <property type="entry name" value="DPPIV_N"/>
    <property type="match status" value="1"/>
</dbReference>
<evidence type="ECO:0000256" key="3">
    <source>
        <dbReference type="SAM" id="MobiDB-lite"/>
    </source>
</evidence>
<evidence type="ECO:0000256" key="4">
    <source>
        <dbReference type="SAM" id="SignalP"/>
    </source>
</evidence>
<evidence type="ECO:0000259" key="6">
    <source>
        <dbReference type="Pfam" id="PF00930"/>
    </source>
</evidence>
<proteinExistence type="predicted"/>
<dbReference type="SUPFAM" id="SSF53474">
    <property type="entry name" value="alpha/beta-Hydrolases"/>
    <property type="match status" value="1"/>
</dbReference>
<feature type="signal peptide" evidence="4">
    <location>
        <begin position="1"/>
        <end position="19"/>
    </location>
</feature>
<dbReference type="PANTHER" id="PTHR11731:SF193">
    <property type="entry name" value="DIPEPTIDYL PEPTIDASE 9"/>
    <property type="match status" value="1"/>
</dbReference>
<accession>A0A3D0W7E6</accession>
<feature type="domain" description="Dipeptidylpeptidase IV N-terminal" evidence="6">
    <location>
        <begin position="149"/>
        <end position="456"/>
    </location>
</feature>
<dbReference type="InterPro" id="IPR050278">
    <property type="entry name" value="Serine_Prot_S9B/DPPIV"/>
</dbReference>
<name>A0A3D0W7E6_9SPHN</name>
<dbReference type="GO" id="GO:0004252">
    <property type="term" value="F:serine-type endopeptidase activity"/>
    <property type="evidence" value="ECO:0007669"/>
    <property type="project" value="InterPro"/>
</dbReference>
<dbReference type="InterPro" id="IPR029058">
    <property type="entry name" value="AB_hydrolase_fold"/>
</dbReference>
<evidence type="ECO:0000256" key="2">
    <source>
        <dbReference type="ARBA" id="ARBA00022801"/>
    </source>
</evidence>
<evidence type="ECO:0000256" key="1">
    <source>
        <dbReference type="ARBA" id="ARBA00022670"/>
    </source>
</evidence>
<dbReference type="EMBL" id="DOYJ01000002">
    <property type="protein sequence ID" value="HCB74570.1"/>
    <property type="molecule type" value="Genomic_DNA"/>
</dbReference>
<organism evidence="7 8">
    <name type="scientific">Sphingomonas bacterium</name>
    <dbReference type="NCBI Taxonomy" id="1895847"/>
    <lineage>
        <taxon>Bacteria</taxon>
        <taxon>Pseudomonadati</taxon>
        <taxon>Pseudomonadota</taxon>
        <taxon>Alphaproteobacteria</taxon>
        <taxon>Sphingomonadales</taxon>
        <taxon>Sphingomonadaceae</taxon>
        <taxon>Sphingomonas</taxon>
    </lineage>
</organism>
<comment type="caution">
    <text evidence="7">The sequence shown here is derived from an EMBL/GenBank/DDBJ whole genome shotgun (WGS) entry which is preliminary data.</text>
</comment>
<dbReference type="InterPro" id="IPR002469">
    <property type="entry name" value="Peptidase_S9B_N"/>
</dbReference>
<evidence type="ECO:0000259" key="5">
    <source>
        <dbReference type="Pfam" id="PF00326"/>
    </source>
</evidence>
<keyword evidence="2" id="KW-0378">Hydrolase</keyword>
<dbReference type="Gene3D" id="2.140.10.30">
    <property type="entry name" value="Dipeptidylpeptidase IV, N-terminal domain"/>
    <property type="match status" value="1"/>
</dbReference>
<feature type="domain" description="Peptidase S9 prolyl oligopeptidase catalytic" evidence="5">
    <location>
        <begin position="545"/>
        <end position="737"/>
    </location>
</feature>
<dbReference type="AlphaFoldDB" id="A0A3D0W7E6"/>
<dbReference type="Pfam" id="PF00326">
    <property type="entry name" value="Peptidase_S9"/>
    <property type="match status" value="1"/>
</dbReference>
<dbReference type="InterPro" id="IPR002471">
    <property type="entry name" value="Pept_S9_AS"/>
</dbReference>
<dbReference type="Proteomes" id="UP000262699">
    <property type="component" value="Unassembled WGS sequence"/>
</dbReference>
<keyword evidence="4" id="KW-0732">Signal</keyword>
<dbReference type="InterPro" id="IPR001375">
    <property type="entry name" value="Peptidase_S9_cat"/>
</dbReference>
<dbReference type="GO" id="GO:0006508">
    <property type="term" value="P:proteolysis"/>
    <property type="evidence" value="ECO:0007669"/>
    <property type="project" value="UniProtKB-KW"/>
</dbReference>
<dbReference type="PROSITE" id="PS00708">
    <property type="entry name" value="PRO_ENDOPEP_SER"/>
    <property type="match status" value="1"/>
</dbReference>
<dbReference type="PANTHER" id="PTHR11731">
    <property type="entry name" value="PROTEASE FAMILY S9B,C DIPEPTIDYL-PEPTIDASE IV-RELATED"/>
    <property type="match status" value="1"/>
</dbReference>
<protein>
    <submittedName>
        <fullName evidence="7">S9 family peptidase</fullName>
    </submittedName>
</protein>
<sequence>MRGWSLALALASVSVTAMAAEPVAAQQQPVAQGTLTFERVMQGGLSGGGGRPPRLSPDGKLLTQLRPREGEPDRYDLWAQDLATGQWRMLVDSKKVGSGAELSEAEKMQRERARIGGLRGIVAYDWAPDGRSILVPLDGDLFLATLDGQVRRLTNSEAGELNPVISPVGGYISFVRDQNLWVQPLAGGEARAITQGGGGTVHWGEAEFVAQEEMARSTGYWWSPDDRYVAVERFDEAPVRVLTRASIGAEGTKLYEQRYPLAGTPNVEVALYVTAPDGSGQVKVDLGQDPDIYLARVDWSADGKTLYVQRQNREQTVLDLLAVDPTTGESRVLFTEKAKAKSWINLSDNFNALSDGSILWWSERSGNGHLYRFDKGRWTQLTKGDWEVADVIGIDEDKGLVYFTGNKDGVLERHAYVAPLKRAGTVTRLTETGYWNNVSMSGDRLIVGRSNPNQPPQSYLADATGKRTQWLDQNALGPNHPYAPYLASHAATEFGTLKAADGSALHYKMLKPAMQPGKRYPVFFTYYGGPGAQRVARDWSSPMHQAIVDKGYIVFVMDNRGTANRSRAFTDQIWHAMGSVEVEDQVMAAKWLKTQPFVDPDRLVIHGWSYGGYMTLKLLEKAPGVFAAGAAVAPVTKWDLYDTHYTERYMGDPRKVPEAYAASGTLGDAGKIKDPLLVMHGMADDNVFLDNTTAQIGAMQTAGVMFDTQFYPGQTHSISNPAQQLHLWNTMFDFFERRAPAKTP</sequence>
<dbReference type="SUPFAM" id="SSF82171">
    <property type="entry name" value="DPP6 N-terminal domain-like"/>
    <property type="match status" value="1"/>
</dbReference>